<keyword evidence="2" id="KW-0812">Transmembrane</keyword>
<gene>
    <name evidence="3" type="ORF">ILYODFUR_017554</name>
</gene>
<keyword evidence="2" id="KW-0472">Membrane</keyword>
<evidence type="ECO:0000256" key="1">
    <source>
        <dbReference type="SAM" id="MobiDB-lite"/>
    </source>
</evidence>
<sequence>MFLEEPLGDFEAKTSQNLQVFCSLQSTSCCRWSAEEEEQEEAEEAGQRRRRRKEREMESSRRALLLLLPSRITNTSCGPHQADCTEARRSDTLALPTEPAWSDLGSVVDAHRIQQLHVPGAAAPTVAMEAQPPHPFPTVDVPDHAHYTIGSVILAIGITGVVGNFLVIYAFSRY</sequence>
<dbReference type="EMBL" id="JAHRIQ010071174">
    <property type="protein sequence ID" value="MEQ2244479.1"/>
    <property type="molecule type" value="Genomic_DNA"/>
</dbReference>
<accession>A0ABV0UHW3</accession>
<feature type="region of interest" description="Disordered" evidence="1">
    <location>
        <begin position="36"/>
        <end position="56"/>
    </location>
</feature>
<evidence type="ECO:0000256" key="2">
    <source>
        <dbReference type="SAM" id="Phobius"/>
    </source>
</evidence>
<feature type="transmembrane region" description="Helical" evidence="2">
    <location>
        <begin position="147"/>
        <end position="171"/>
    </location>
</feature>
<evidence type="ECO:0000313" key="4">
    <source>
        <dbReference type="Proteomes" id="UP001482620"/>
    </source>
</evidence>
<name>A0ABV0UHW3_9TELE</name>
<comment type="caution">
    <text evidence="3">The sequence shown here is derived from an EMBL/GenBank/DDBJ whole genome shotgun (WGS) entry which is preliminary data.</text>
</comment>
<keyword evidence="4" id="KW-1185">Reference proteome</keyword>
<protein>
    <submittedName>
        <fullName evidence="3">Uncharacterized protein</fullName>
    </submittedName>
</protein>
<organism evidence="3 4">
    <name type="scientific">Ilyodon furcidens</name>
    <name type="common">goldbreast splitfin</name>
    <dbReference type="NCBI Taxonomy" id="33524"/>
    <lineage>
        <taxon>Eukaryota</taxon>
        <taxon>Metazoa</taxon>
        <taxon>Chordata</taxon>
        <taxon>Craniata</taxon>
        <taxon>Vertebrata</taxon>
        <taxon>Euteleostomi</taxon>
        <taxon>Actinopterygii</taxon>
        <taxon>Neopterygii</taxon>
        <taxon>Teleostei</taxon>
        <taxon>Neoteleostei</taxon>
        <taxon>Acanthomorphata</taxon>
        <taxon>Ovalentaria</taxon>
        <taxon>Atherinomorphae</taxon>
        <taxon>Cyprinodontiformes</taxon>
        <taxon>Goodeidae</taxon>
        <taxon>Ilyodon</taxon>
    </lineage>
</organism>
<proteinExistence type="predicted"/>
<keyword evidence="2" id="KW-1133">Transmembrane helix</keyword>
<dbReference type="Proteomes" id="UP001482620">
    <property type="component" value="Unassembled WGS sequence"/>
</dbReference>
<reference evidence="3 4" key="1">
    <citation type="submission" date="2021-06" db="EMBL/GenBank/DDBJ databases">
        <authorList>
            <person name="Palmer J.M."/>
        </authorList>
    </citation>
    <scope>NUCLEOTIDE SEQUENCE [LARGE SCALE GENOMIC DNA]</scope>
    <source>
        <strain evidence="4">if_2019</strain>
        <tissue evidence="3">Muscle</tissue>
    </source>
</reference>
<evidence type="ECO:0000313" key="3">
    <source>
        <dbReference type="EMBL" id="MEQ2244479.1"/>
    </source>
</evidence>